<name>A0ABV5JBC2_9RHOB</name>
<dbReference type="SUPFAM" id="SSF109854">
    <property type="entry name" value="DinB/YfiT-like putative metalloenzymes"/>
    <property type="match status" value="1"/>
</dbReference>
<organism evidence="3 4">
    <name type="scientific">Pseudohalocynthiibacter aestuariivivens</name>
    <dbReference type="NCBI Taxonomy" id="1591409"/>
    <lineage>
        <taxon>Bacteria</taxon>
        <taxon>Pseudomonadati</taxon>
        <taxon>Pseudomonadota</taxon>
        <taxon>Alphaproteobacteria</taxon>
        <taxon>Rhodobacterales</taxon>
        <taxon>Paracoccaceae</taxon>
        <taxon>Pseudohalocynthiibacter</taxon>
    </lineage>
</organism>
<evidence type="ECO:0000256" key="2">
    <source>
        <dbReference type="ARBA" id="ARBA00022723"/>
    </source>
</evidence>
<dbReference type="Gene3D" id="1.20.120.450">
    <property type="entry name" value="dinb family like domain"/>
    <property type="match status" value="1"/>
</dbReference>
<dbReference type="RefSeq" id="WP_213891514.1">
    <property type="nucleotide sequence ID" value="NZ_JAGFNU010000032.1"/>
</dbReference>
<dbReference type="Pfam" id="PF05163">
    <property type="entry name" value="DinB"/>
    <property type="match status" value="1"/>
</dbReference>
<accession>A0ABV5JBC2</accession>
<comment type="caution">
    <text evidence="3">The sequence shown here is derived from an EMBL/GenBank/DDBJ whole genome shotgun (WGS) entry which is preliminary data.</text>
</comment>
<protein>
    <submittedName>
        <fullName evidence="3">DinB family protein</fullName>
    </submittedName>
</protein>
<keyword evidence="4" id="KW-1185">Reference proteome</keyword>
<keyword evidence="2" id="KW-0479">Metal-binding</keyword>
<dbReference type="Proteomes" id="UP001589683">
    <property type="component" value="Unassembled WGS sequence"/>
</dbReference>
<proteinExistence type="inferred from homology"/>
<dbReference type="PANTHER" id="PTHR37302">
    <property type="entry name" value="SLR1116 PROTEIN"/>
    <property type="match status" value="1"/>
</dbReference>
<dbReference type="InterPro" id="IPR034660">
    <property type="entry name" value="DinB/YfiT-like"/>
</dbReference>
<dbReference type="EMBL" id="JBHMEA010000002">
    <property type="protein sequence ID" value="MFB9230191.1"/>
    <property type="molecule type" value="Genomic_DNA"/>
</dbReference>
<evidence type="ECO:0000313" key="3">
    <source>
        <dbReference type="EMBL" id="MFB9230191.1"/>
    </source>
</evidence>
<dbReference type="InterPro" id="IPR007837">
    <property type="entry name" value="DinB"/>
</dbReference>
<gene>
    <name evidence="3" type="ORF">ACFFUT_00125</name>
</gene>
<sequence length="181" mass="20703">MPSTIQKLLRYKDWADEVTYGALFDLPEDEVTKPRQSNFGTIAHTLNHVLVVDDIFRHHLTGRQHGYTARNTSDTPPLRELYDRQREMNQWFVDLGNGLDAVRLTETIRFAFVGGGAGAMTREEILLHLVNHATYHRGFVNDMMYQVPARPPANDFSVFVRDALGRCDSLTLTRMLATRRG</sequence>
<reference evidence="3 4" key="1">
    <citation type="submission" date="2024-09" db="EMBL/GenBank/DDBJ databases">
        <authorList>
            <person name="Sun Q."/>
            <person name="Mori K."/>
        </authorList>
    </citation>
    <scope>NUCLEOTIDE SEQUENCE [LARGE SCALE GENOMIC DNA]</scope>
    <source>
        <strain evidence="3 4">CECT 8726</strain>
    </source>
</reference>
<comment type="similarity">
    <text evidence="1">Belongs to the DinB family.</text>
</comment>
<evidence type="ECO:0000256" key="1">
    <source>
        <dbReference type="ARBA" id="ARBA00008635"/>
    </source>
</evidence>
<dbReference type="PANTHER" id="PTHR37302:SF1">
    <property type="entry name" value="PROTEIN DINB"/>
    <property type="match status" value="1"/>
</dbReference>
<evidence type="ECO:0000313" key="4">
    <source>
        <dbReference type="Proteomes" id="UP001589683"/>
    </source>
</evidence>